<proteinExistence type="predicted"/>
<gene>
    <name evidence="1" type="ORF">O9H85_28915</name>
</gene>
<keyword evidence="2" id="KW-1185">Reference proteome</keyword>
<dbReference type="EMBL" id="JAQAGZ010000023">
    <property type="protein sequence ID" value="MCZ8516342.1"/>
    <property type="molecule type" value="Genomic_DNA"/>
</dbReference>
<dbReference type="Proteomes" id="UP001527882">
    <property type="component" value="Unassembled WGS sequence"/>
</dbReference>
<name>A0ABT4QHG6_9BACL</name>
<accession>A0ABT4QHG6</accession>
<evidence type="ECO:0000313" key="1">
    <source>
        <dbReference type="EMBL" id="MCZ8516342.1"/>
    </source>
</evidence>
<sequence length="63" mass="7464">MLTVKDMSDKEHAIQTLQTMELDQIAIWINILPEDRWKELFVYYWPTLAKKCGIVEKTLVHTS</sequence>
<protein>
    <submittedName>
        <fullName evidence="1">Uncharacterized protein</fullName>
    </submittedName>
</protein>
<evidence type="ECO:0000313" key="2">
    <source>
        <dbReference type="Proteomes" id="UP001527882"/>
    </source>
</evidence>
<comment type="caution">
    <text evidence="1">The sequence shown here is derived from an EMBL/GenBank/DDBJ whole genome shotgun (WGS) entry which is preliminary data.</text>
</comment>
<dbReference type="RefSeq" id="WP_269884875.1">
    <property type="nucleotide sequence ID" value="NZ_JAQAGZ010000023.1"/>
</dbReference>
<organism evidence="1 2">
    <name type="scientific">Paenibacillus gyeongsangnamensis</name>
    <dbReference type="NCBI Taxonomy" id="3388067"/>
    <lineage>
        <taxon>Bacteria</taxon>
        <taxon>Bacillati</taxon>
        <taxon>Bacillota</taxon>
        <taxon>Bacilli</taxon>
        <taxon>Bacillales</taxon>
        <taxon>Paenibacillaceae</taxon>
        <taxon>Paenibacillus</taxon>
    </lineage>
</organism>
<reference evidence="1 2" key="1">
    <citation type="submission" date="2022-12" db="EMBL/GenBank/DDBJ databases">
        <title>Draft genome sequence of Paenibacillus sp. dW9.</title>
        <authorList>
            <person name="Choi E.-W."/>
            <person name="Kim D.-U."/>
        </authorList>
    </citation>
    <scope>NUCLEOTIDE SEQUENCE [LARGE SCALE GENOMIC DNA]</scope>
    <source>
        <strain evidence="2">dW9</strain>
    </source>
</reference>